<organism evidence="8 9">
    <name type="scientific">Cuneatibacter caecimuris</name>
    <dbReference type="NCBI Taxonomy" id="1796618"/>
    <lineage>
        <taxon>Bacteria</taxon>
        <taxon>Bacillati</taxon>
        <taxon>Bacillota</taxon>
        <taxon>Clostridia</taxon>
        <taxon>Lachnospirales</taxon>
        <taxon>Lachnospiraceae</taxon>
        <taxon>Cuneatibacter</taxon>
    </lineage>
</organism>
<dbReference type="PROSITE" id="PS00154">
    <property type="entry name" value="ATPASE_E1_E2"/>
    <property type="match status" value="1"/>
</dbReference>
<dbReference type="InterPro" id="IPR044492">
    <property type="entry name" value="P_typ_ATPase_HD_dom"/>
</dbReference>
<dbReference type="EMBL" id="SGXF01000002">
    <property type="protein sequence ID" value="RZT01074.1"/>
    <property type="molecule type" value="Genomic_DNA"/>
</dbReference>
<dbReference type="Gene3D" id="2.70.150.10">
    <property type="entry name" value="Calcium-transporting ATPase, cytoplasmic transduction domain A"/>
    <property type="match status" value="1"/>
</dbReference>
<feature type="transmembrane region" description="Helical" evidence="6">
    <location>
        <begin position="236"/>
        <end position="258"/>
    </location>
</feature>
<feature type="domain" description="P-type ATPase A" evidence="7">
    <location>
        <begin position="121"/>
        <end position="218"/>
    </location>
</feature>
<dbReference type="SUPFAM" id="SSF56784">
    <property type="entry name" value="HAD-like"/>
    <property type="match status" value="1"/>
</dbReference>
<dbReference type="SUPFAM" id="SSF81665">
    <property type="entry name" value="Calcium ATPase, transmembrane domain M"/>
    <property type="match status" value="1"/>
</dbReference>
<feature type="transmembrane region" description="Helical" evidence="6">
    <location>
        <begin position="640"/>
        <end position="660"/>
    </location>
</feature>
<reference evidence="8 9" key="1">
    <citation type="submission" date="2019-02" db="EMBL/GenBank/DDBJ databases">
        <title>Genomic Encyclopedia of Type Strains, Phase IV (KMG-IV): sequencing the most valuable type-strain genomes for metagenomic binning, comparative biology and taxonomic classification.</title>
        <authorList>
            <person name="Goeker M."/>
        </authorList>
    </citation>
    <scope>NUCLEOTIDE SEQUENCE [LARGE SCALE GENOMIC DNA]</scope>
    <source>
        <strain evidence="8 9">DSM 29486</strain>
    </source>
</reference>
<dbReference type="Pfam" id="PF00702">
    <property type="entry name" value="Hydrolase"/>
    <property type="match status" value="1"/>
</dbReference>
<feature type="transmembrane region" description="Helical" evidence="6">
    <location>
        <begin position="708"/>
        <end position="725"/>
    </location>
</feature>
<sequence>METGEQVQINTSAAKLDAGVSLDEVNLTPVSGLTAAQVQERTEQGKVNFQDNKGSKSVKQIVRDNVFTFFNLINIILAVLIIMVGSFRNLFFMGVVLSNTAIGIIQEIRAKRVLDKLALITAAKVRVRRDGQEEHVEVDQVVLDDMMILASGNQITADAIVREGSLEVNESLISGESEVILKHPGDSVLSGSFVVSGRASVQVVHVGEENFAHKILSEAKTMKKYRTGLQRALDTILKVVSVLIVPLGVGLFATQFYVNHSTFQDSIVNMVAAVLGMIPEGLMLLTSIALAVSVINLAKYKTLVHEMFCIETLARVDVLCLDKTGTLTEGRMKVESVIPLEEAPVDEILSNLAGSLEDDNATFQAVKEHFPAKKQYRPRTLIPFSSARKYSGAAFEDKGTYLMGAFEFMFPEGAFPEVKEQIDRHTAAGIRVLTLAYTEEMAEEKQLPGGLKPLAIILISDVIRKEAKETLQFFDQQGVDLMVISGDNPATVSHIAEEAGFKNASAYVDASTLKTAEQLKTAVEKYKIFGRVTPVQKKQIVLALQANKHTVAMTGDGVNDVPALKAADVSIAMASGSEAAQNTANLVLLDSNFSAMPHVVNEGRRVINNIQSAASLFLVKTIFSFLLTIMTLATGTEYPFVPIQLSLISVFAVGIPNFFLTLEPNYRIVEPNFLSNVFRNALQGAMTIVLQVVIISIAGSWLGVDENIRSTMCVLTTSVTSIMMIKEVFPLTTLFRRLIYCAMYIGMMLGLLIAGEKLLYMETISFNAMMIVLMLVVSTPITLRALRWVCDKAWVRCRRLLRYSKKRVKRESRNIFGGGIR</sequence>
<dbReference type="InterPro" id="IPR008250">
    <property type="entry name" value="ATPase_P-typ_transduc_dom_A_sf"/>
</dbReference>
<dbReference type="InterPro" id="IPR018303">
    <property type="entry name" value="ATPase_P-typ_P_site"/>
</dbReference>
<keyword evidence="4 6" id="KW-1133">Transmembrane helix</keyword>
<keyword evidence="5 6" id="KW-0472">Membrane</keyword>
<evidence type="ECO:0000256" key="4">
    <source>
        <dbReference type="ARBA" id="ARBA00022989"/>
    </source>
</evidence>
<dbReference type="GO" id="GO:0016020">
    <property type="term" value="C:membrane"/>
    <property type="evidence" value="ECO:0007669"/>
    <property type="project" value="UniProtKB-SubCell"/>
</dbReference>
<gene>
    <name evidence="8" type="ORF">EV209_1512</name>
</gene>
<dbReference type="GO" id="GO:0016887">
    <property type="term" value="F:ATP hydrolysis activity"/>
    <property type="evidence" value="ECO:0007669"/>
    <property type="project" value="InterPro"/>
</dbReference>
<dbReference type="InterPro" id="IPR023299">
    <property type="entry name" value="ATPase_P-typ_cyto_dom_N"/>
</dbReference>
<accession>A0A4Q7PK39</accession>
<evidence type="ECO:0000256" key="3">
    <source>
        <dbReference type="ARBA" id="ARBA00022967"/>
    </source>
</evidence>
<dbReference type="InterPro" id="IPR001757">
    <property type="entry name" value="P_typ_ATPase"/>
</dbReference>
<dbReference type="OrthoDB" id="9760364at2"/>
<comment type="subcellular location">
    <subcellularLocation>
        <location evidence="1">Membrane</location>
        <topology evidence="1">Multi-pass membrane protein</topology>
    </subcellularLocation>
</comment>
<dbReference type="SFLD" id="SFLDG00002">
    <property type="entry name" value="C1.7:_P-type_atpase_like"/>
    <property type="match status" value="1"/>
</dbReference>
<dbReference type="Gene3D" id="3.40.50.1000">
    <property type="entry name" value="HAD superfamily/HAD-like"/>
    <property type="match status" value="1"/>
</dbReference>
<dbReference type="InterPro" id="IPR036412">
    <property type="entry name" value="HAD-like_sf"/>
</dbReference>
<dbReference type="InterPro" id="IPR023298">
    <property type="entry name" value="ATPase_P-typ_TM_dom_sf"/>
</dbReference>
<feature type="transmembrane region" description="Helical" evidence="6">
    <location>
        <begin position="766"/>
        <end position="786"/>
    </location>
</feature>
<dbReference type="AlphaFoldDB" id="A0A4Q7PK39"/>
<dbReference type="Gene3D" id="1.20.1110.10">
    <property type="entry name" value="Calcium-transporting ATPase, transmembrane domain"/>
    <property type="match status" value="1"/>
</dbReference>
<dbReference type="SFLD" id="SFLDS00003">
    <property type="entry name" value="Haloacid_Dehalogenase"/>
    <property type="match status" value="1"/>
</dbReference>
<keyword evidence="2 6" id="KW-0812">Transmembrane</keyword>
<dbReference type="PANTHER" id="PTHR42861">
    <property type="entry name" value="CALCIUM-TRANSPORTING ATPASE"/>
    <property type="match status" value="1"/>
</dbReference>
<dbReference type="GO" id="GO:0005524">
    <property type="term" value="F:ATP binding"/>
    <property type="evidence" value="ECO:0007669"/>
    <property type="project" value="InterPro"/>
</dbReference>
<evidence type="ECO:0000259" key="7">
    <source>
        <dbReference type="Pfam" id="PF00122"/>
    </source>
</evidence>
<feature type="transmembrane region" description="Helical" evidence="6">
    <location>
        <begin position="66"/>
        <end position="84"/>
    </location>
</feature>
<dbReference type="SFLD" id="SFLDF00027">
    <property type="entry name" value="p-type_atpase"/>
    <property type="match status" value="1"/>
</dbReference>
<feature type="transmembrane region" description="Helical" evidence="6">
    <location>
        <begin position="737"/>
        <end position="754"/>
    </location>
</feature>
<dbReference type="NCBIfam" id="TIGR01494">
    <property type="entry name" value="ATPase_P-type"/>
    <property type="match status" value="2"/>
</dbReference>
<protein>
    <submittedName>
        <fullName evidence="8">Cation-transporting ATPase E</fullName>
    </submittedName>
</protein>
<dbReference type="PRINTS" id="PR00119">
    <property type="entry name" value="CATATPASE"/>
</dbReference>
<feature type="transmembrane region" description="Helical" evidence="6">
    <location>
        <begin position="681"/>
        <end position="702"/>
    </location>
</feature>
<name>A0A4Q7PK39_9FIRM</name>
<evidence type="ECO:0000256" key="5">
    <source>
        <dbReference type="ARBA" id="ARBA00023136"/>
    </source>
</evidence>
<dbReference type="RefSeq" id="WP_130434639.1">
    <property type="nucleotide sequence ID" value="NZ_SGXF01000002.1"/>
</dbReference>
<dbReference type="CDD" id="cd02609">
    <property type="entry name" value="P-type_ATPase"/>
    <property type="match status" value="1"/>
</dbReference>
<dbReference type="InterPro" id="IPR023214">
    <property type="entry name" value="HAD_sf"/>
</dbReference>
<dbReference type="Gene3D" id="3.40.1110.10">
    <property type="entry name" value="Calcium-transporting ATPase, cytoplasmic domain N"/>
    <property type="match status" value="1"/>
</dbReference>
<keyword evidence="3" id="KW-1278">Translocase</keyword>
<dbReference type="SUPFAM" id="SSF81653">
    <property type="entry name" value="Calcium ATPase, transduction domain A"/>
    <property type="match status" value="1"/>
</dbReference>
<evidence type="ECO:0000313" key="9">
    <source>
        <dbReference type="Proteomes" id="UP000292927"/>
    </source>
</evidence>
<evidence type="ECO:0000313" key="8">
    <source>
        <dbReference type="EMBL" id="RZT01074.1"/>
    </source>
</evidence>
<evidence type="ECO:0000256" key="1">
    <source>
        <dbReference type="ARBA" id="ARBA00004141"/>
    </source>
</evidence>
<feature type="transmembrane region" description="Helical" evidence="6">
    <location>
        <begin position="270"/>
        <end position="298"/>
    </location>
</feature>
<dbReference type="InterPro" id="IPR059000">
    <property type="entry name" value="ATPase_P-type_domA"/>
</dbReference>
<evidence type="ECO:0000256" key="6">
    <source>
        <dbReference type="SAM" id="Phobius"/>
    </source>
</evidence>
<feature type="transmembrane region" description="Helical" evidence="6">
    <location>
        <begin position="613"/>
        <end position="634"/>
    </location>
</feature>
<dbReference type="Proteomes" id="UP000292927">
    <property type="component" value="Unassembled WGS sequence"/>
</dbReference>
<keyword evidence="9" id="KW-1185">Reference proteome</keyword>
<proteinExistence type="predicted"/>
<feature type="transmembrane region" description="Helical" evidence="6">
    <location>
        <begin position="90"/>
        <end position="108"/>
    </location>
</feature>
<dbReference type="PRINTS" id="PR00120">
    <property type="entry name" value="HATPASE"/>
</dbReference>
<evidence type="ECO:0000256" key="2">
    <source>
        <dbReference type="ARBA" id="ARBA00022692"/>
    </source>
</evidence>
<comment type="caution">
    <text evidence="8">The sequence shown here is derived from an EMBL/GenBank/DDBJ whole genome shotgun (WGS) entry which is preliminary data.</text>
</comment>
<dbReference type="Pfam" id="PF00122">
    <property type="entry name" value="E1-E2_ATPase"/>
    <property type="match status" value="1"/>
</dbReference>